<keyword evidence="6" id="KW-0812">Transmembrane</keyword>
<dbReference type="PANTHER" id="PTHR45339">
    <property type="entry name" value="HYBRID SIGNAL TRANSDUCTION HISTIDINE KINASE J"/>
    <property type="match status" value="1"/>
</dbReference>
<evidence type="ECO:0000313" key="15">
    <source>
        <dbReference type="EMBL" id="HIW78611.1"/>
    </source>
</evidence>
<feature type="domain" description="Response regulatory" evidence="14">
    <location>
        <begin position="671"/>
        <end position="789"/>
    </location>
</feature>
<protein>
    <recommendedName>
        <fullName evidence="3">histidine kinase</fullName>
        <ecNumber evidence="3">2.7.13.3</ecNumber>
    </recommendedName>
</protein>
<dbReference type="PRINTS" id="PR00344">
    <property type="entry name" value="BCTRLSENSOR"/>
</dbReference>
<dbReference type="InterPro" id="IPR001789">
    <property type="entry name" value="Sig_transdc_resp-reg_receiver"/>
</dbReference>
<dbReference type="InterPro" id="IPR003661">
    <property type="entry name" value="HisK_dim/P_dom"/>
</dbReference>
<evidence type="ECO:0000256" key="10">
    <source>
        <dbReference type="ARBA" id="ARBA00023012"/>
    </source>
</evidence>
<dbReference type="SUPFAM" id="SSF47384">
    <property type="entry name" value="Homodimeric domain of signal transducing histidine kinase"/>
    <property type="match status" value="1"/>
</dbReference>
<reference evidence="15" key="1">
    <citation type="journal article" date="2021" name="PeerJ">
        <title>Extensive microbial diversity within the chicken gut microbiome revealed by metagenomics and culture.</title>
        <authorList>
            <person name="Gilroy R."/>
            <person name="Ravi A."/>
            <person name="Getino M."/>
            <person name="Pursley I."/>
            <person name="Horton D.L."/>
            <person name="Alikhan N.F."/>
            <person name="Baker D."/>
            <person name="Gharbi K."/>
            <person name="Hall N."/>
            <person name="Watson M."/>
            <person name="Adriaenssens E.M."/>
            <person name="Foster-Nyarko E."/>
            <person name="Jarju S."/>
            <person name="Secka A."/>
            <person name="Antonio M."/>
            <person name="Oren A."/>
            <person name="Chaudhuri R.R."/>
            <person name="La Ragione R."/>
            <person name="Hildebrand F."/>
            <person name="Pallen M.J."/>
        </authorList>
    </citation>
    <scope>NUCLEOTIDE SEQUENCE</scope>
    <source>
        <strain evidence="15">ChiSxjej5B17-1746</strain>
    </source>
</reference>
<keyword evidence="7" id="KW-0547">Nucleotide-binding</keyword>
<dbReference type="InterPro" id="IPR003594">
    <property type="entry name" value="HATPase_dom"/>
</dbReference>
<name>A0A9D1R1W9_9BACT</name>
<evidence type="ECO:0000256" key="11">
    <source>
        <dbReference type="ARBA" id="ARBA00023136"/>
    </source>
</evidence>
<dbReference type="EMBL" id="DXGI01000203">
    <property type="protein sequence ID" value="HIW78611.1"/>
    <property type="molecule type" value="Genomic_DNA"/>
</dbReference>
<evidence type="ECO:0000256" key="7">
    <source>
        <dbReference type="ARBA" id="ARBA00022741"/>
    </source>
</evidence>
<evidence type="ECO:0000256" key="4">
    <source>
        <dbReference type="ARBA" id="ARBA00022475"/>
    </source>
</evidence>
<keyword evidence="5 12" id="KW-0597">Phosphoprotein</keyword>
<keyword evidence="10" id="KW-0902">Two-component regulatory system</keyword>
<proteinExistence type="predicted"/>
<reference evidence="15" key="2">
    <citation type="submission" date="2021-04" db="EMBL/GenBank/DDBJ databases">
        <authorList>
            <person name="Gilroy R."/>
        </authorList>
    </citation>
    <scope>NUCLEOTIDE SEQUENCE</scope>
    <source>
        <strain evidence="15">ChiSxjej5B17-1746</strain>
    </source>
</reference>
<evidence type="ECO:0000256" key="2">
    <source>
        <dbReference type="ARBA" id="ARBA00004651"/>
    </source>
</evidence>
<evidence type="ECO:0000259" key="13">
    <source>
        <dbReference type="PROSITE" id="PS50109"/>
    </source>
</evidence>
<dbReference type="InterPro" id="IPR036097">
    <property type="entry name" value="HisK_dim/P_sf"/>
</dbReference>
<dbReference type="InterPro" id="IPR036641">
    <property type="entry name" value="HPT_dom_sf"/>
</dbReference>
<keyword evidence="4" id="KW-1003">Cell membrane</keyword>
<dbReference type="PANTHER" id="PTHR45339:SF1">
    <property type="entry name" value="HYBRID SIGNAL TRANSDUCTION HISTIDINE KINASE J"/>
    <property type="match status" value="1"/>
</dbReference>
<dbReference type="InterPro" id="IPR011006">
    <property type="entry name" value="CheY-like_superfamily"/>
</dbReference>
<dbReference type="PROSITE" id="PS50109">
    <property type="entry name" value="HIS_KIN"/>
    <property type="match status" value="1"/>
</dbReference>
<dbReference type="SUPFAM" id="SSF52172">
    <property type="entry name" value="CheY-like"/>
    <property type="match status" value="1"/>
</dbReference>
<dbReference type="InterPro" id="IPR005467">
    <property type="entry name" value="His_kinase_dom"/>
</dbReference>
<evidence type="ECO:0000256" key="5">
    <source>
        <dbReference type="ARBA" id="ARBA00022553"/>
    </source>
</evidence>
<dbReference type="CDD" id="cd00082">
    <property type="entry name" value="HisKA"/>
    <property type="match status" value="1"/>
</dbReference>
<dbReference type="PROSITE" id="PS50110">
    <property type="entry name" value="RESPONSE_REGULATORY"/>
    <property type="match status" value="1"/>
</dbReference>
<keyword evidence="8" id="KW-0067">ATP-binding</keyword>
<evidence type="ECO:0000259" key="14">
    <source>
        <dbReference type="PROSITE" id="PS50110"/>
    </source>
</evidence>
<dbReference type="SUPFAM" id="SSF47226">
    <property type="entry name" value="Histidine-containing phosphotransfer domain, HPT domain"/>
    <property type="match status" value="1"/>
</dbReference>
<dbReference type="Pfam" id="PF00072">
    <property type="entry name" value="Response_reg"/>
    <property type="match status" value="1"/>
</dbReference>
<feature type="modified residue" description="4-aspartylphosphate" evidence="12">
    <location>
        <position position="720"/>
    </location>
</feature>
<dbReference type="Gene3D" id="3.30.450.20">
    <property type="entry name" value="PAS domain"/>
    <property type="match status" value="1"/>
</dbReference>
<organism evidence="15 16">
    <name type="scientific">Candidatus Bilophila faecipullorum</name>
    <dbReference type="NCBI Taxonomy" id="2838482"/>
    <lineage>
        <taxon>Bacteria</taxon>
        <taxon>Pseudomonadati</taxon>
        <taxon>Thermodesulfobacteriota</taxon>
        <taxon>Desulfovibrionia</taxon>
        <taxon>Desulfovibrionales</taxon>
        <taxon>Desulfovibrionaceae</taxon>
        <taxon>Bilophila</taxon>
    </lineage>
</organism>
<dbReference type="InterPro" id="IPR004358">
    <property type="entry name" value="Sig_transdc_His_kin-like_C"/>
</dbReference>
<dbReference type="Pfam" id="PF00512">
    <property type="entry name" value="HisKA"/>
    <property type="match status" value="1"/>
</dbReference>
<comment type="caution">
    <text evidence="15">The sequence shown here is derived from an EMBL/GenBank/DDBJ whole genome shotgun (WGS) entry which is preliminary data.</text>
</comment>
<dbReference type="GO" id="GO:0005886">
    <property type="term" value="C:plasma membrane"/>
    <property type="evidence" value="ECO:0007669"/>
    <property type="project" value="UniProtKB-SubCell"/>
</dbReference>
<dbReference type="SUPFAM" id="SSF55874">
    <property type="entry name" value="ATPase domain of HSP90 chaperone/DNA topoisomerase II/histidine kinase"/>
    <property type="match status" value="1"/>
</dbReference>
<comment type="subcellular location">
    <subcellularLocation>
        <location evidence="2">Cell membrane</location>
        <topology evidence="2">Multi-pass membrane protein</topology>
    </subcellularLocation>
</comment>
<dbReference type="AlphaFoldDB" id="A0A9D1R1W9"/>
<evidence type="ECO:0000256" key="1">
    <source>
        <dbReference type="ARBA" id="ARBA00000085"/>
    </source>
</evidence>
<comment type="catalytic activity">
    <reaction evidence="1">
        <text>ATP + protein L-histidine = ADP + protein N-phospho-L-histidine.</text>
        <dbReference type="EC" id="2.7.13.3"/>
    </reaction>
</comment>
<dbReference type="Proteomes" id="UP000824264">
    <property type="component" value="Unassembled WGS sequence"/>
</dbReference>
<sequence length="965" mass="106867">MLILFCACGLFGGVVGTYIHTFNRQLTEENSSRLAEVSDAIVTHLTTVITDTQTMLHAVARGIDALDSEKTRLAYLRDVARLYSFAYMGYAGSDGLLHATVPTESVDLSGDPSFRAALQGKASVSEQVRKIFATRAVSGVVLTVPLERKGEKGALVAMLETRRLRDGLKLENFGRESRTYIIDKQGAVIMRARHVDFGNLFIALHNKRFPEDGRLRLLEAVRQGRQRLDSFIDVAGNRQYIYCQPLRFNNWTAVTIVPQQAVLSDQAVTLTRELALAGAGLVLLFMGLSFWAMRAHFLSQESRMAMDAKSAFLANMSHEIRTPMNVIVGLSELMLRDKMPPAQRDRLASILNAGKGLLTIIDDILDITKIEAGKFSIVEEPYELETLFEDVTTIAAMRLGNKPVLFWLELDPALPRGLLGDMGRVKQVLLNIIGNAIKFTERGSVRLIVGGQQMGDIWHLRMEVRDSGIGIRAEDIDKLFISFNQVDTKRNRYIKGTGLGLAISKKLCEMMGGYIEVSSVYGKGSSFVATVRQRVDDPAPLVVPVPDNVSLLICEEYEDLRLFEAACLNQLKVRHTLCASPEDFLGRLREGSHTHALAPRPLLRGLDEKGVRLIGLLSLQEQMLMDMDGTNVYIPLFALQLPQALSTGAPSRLRGRSGLSVSEMEPLPHVSILIVDDNEVNVQVAEGLMAPYGMRMDHVYGGADAIRAVRERDYDLVFMDHMMPDMDGVEAVRHIRALPEEKYRTLPIIALTANVTVETRRMFLANGFNGFLPKPIETGTLNRLLRAWLKDLNARRAAATPEPHHPRPETESTAFPLPHLEERAPCDAAPPAAAQTPAQAEKAAPLPEVDFEAGTQRVPPTLSYPRLLALYVRSTGDTLDALPGWMNQDPDRVVIEVHGLKSASLTIGADHFSEEAKHLELLGRSGDWDELRAALPAFLAHGRRVLLEIEAFLASREKSGKKSKM</sequence>
<evidence type="ECO:0000256" key="8">
    <source>
        <dbReference type="ARBA" id="ARBA00022840"/>
    </source>
</evidence>
<evidence type="ECO:0000256" key="12">
    <source>
        <dbReference type="PROSITE-ProRule" id="PRU00169"/>
    </source>
</evidence>
<dbReference type="SMART" id="SM00448">
    <property type="entry name" value="REC"/>
    <property type="match status" value="1"/>
</dbReference>
<dbReference type="CDD" id="cd16922">
    <property type="entry name" value="HATPase_EvgS-ArcB-TorS-like"/>
    <property type="match status" value="1"/>
</dbReference>
<dbReference type="Gene3D" id="1.10.287.130">
    <property type="match status" value="1"/>
</dbReference>
<dbReference type="SMART" id="SM00388">
    <property type="entry name" value="HisKA"/>
    <property type="match status" value="1"/>
</dbReference>
<dbReference type="SMART" id="SM00387">
    <property type="entry name" value="HATPase_c"/>
    <property type="match status" value="1"/>
</dbReference>
<feature type="domain" description="Histidine kinase" evidence="13">
    <location>
        <begin position="315"/>
        <end position="535"/>
    </location>
</feature>
<accession>A0A9D1R1W9</accession>
<evidence type="ECO:0000313" key="16">
    <source>
        <dbReference type="Proteomes" id="UP000824264"/>
    </source>
</evidence>
<dbReference type="InterPro" id="IPR036890">
    <property type="entry name" value="HATPase_C_sf"/>
</dbReference>
<dbReference type="FunFam" id="3.30.565.10:FF:000010">
    <property type="entry name" value="Sensor histidine kinase RcsC"/>
    <property type="match status" value="1"/>
</dbReference>
<dbReference type="Gene3D" id="3.40.50.2300">
    <property type="match status" value="1"/>
</dbReference>
<keyword evidence="11" id="KW-0472">Membrane</keyword>
<dbReference type="CDD" id="cd17546">
    <property type="entry name" value="REC_hyHK_CKI1_RcsC-like"/>
    <property type="match status" value="1"/>
</dbReference>
<dbReference type="GO" id="GO:0005524">
    <property type="term" value="F:ATP binding"/>
    <property type="evidence" value="ECO:0007669"/>
    <property type="project" value="UniProtKB-KW"/>
</dbReference>
<dbReference type="EC" id="2.7.13.3" evidence="3"/>
<evidence type="ECO:0000256" key="6">
    <source>
        <dbReference type="ARBA" id="ARBA00022692"/>
    </source>
</evidence>
<dbReference type="Gene3D" id="3.30.565.10">
    <property type="entry name" value="Histidine kinase-like ATPase, C-terminal domain"/>
    <property type="match status" value="1"/>
</dbReference>
<dbReference type="Gene3D" id="1.20.120.160">
    <property type="entry name" value="HPT domain"/>
    <property type="match status" value="1"/>
</dbReference>
<dbReference type="Pfam" id="PF02518">
    <property type="entry name" value="HATPase_c"/>
    <property type="match status" value="1"/>
</dbReference>
<keyword evidence="9" id="KW-1133">Transmembrane helix</keyword>
<gene>
    <name evidence="15" type="ORF">H9874_05620</name>
</gene>
<dbReference type="GO" id="GO:0000155">
    <property type="term" value="F:phosphorelay sensor kinase activity"/>
    <property type="evidence" value="ECO:0007669"/>
    <property type="project" value="InterPro"/>
</dbReference>
<evidence type="ECO:0000256" key="9">
    <source>
        <dbReference type="ARBA" id="ARBA00022989"/>
    </source>
</evidence>
<evidence type="ECO:0000256" key="3">
    <source>
        <dbReference type="ARBA" id="ARBA00012438"/>
    </source>
</evidence>